<dbReference type="Proteomes" id="UP000245670">
    <property type="component" value="Unassembled WGS sequence"/>
</dbReference>
<feature type="chain" id="PRO_5015787544" description="DUF4412 domain-containing protein" evidence="1">
    <location>
        <begin position="22"/>
        <end position="212"/>
    </location>
</feature>
<keyword evidence="3" id="KW-1185">Reference proteome</keyword>
<organism evidence="2 3">
    <name type="scientific">Polaribacter aquimarinus</name>
    <dbReference type="NCBI Taxonomy" id="2100726"/>
    <lineage>
        <taxon>Bacteria</taxon>
        <taxon>Pseudomonadati</taxon>
        <taxon>Bacteroidota</taxon>
        <taxon>Flavobacteriia</taxon>
        <taxon>Flavobacteriales</taxon>
        <taxon>Flavobacteriaceae</taxon>
    </lineage>
</organism>
<dbReference type="RefSeq" id="WP_109405908.1">
    <property type="nucleotide sequence ID" value="NZ_QFFG01000007.1"/>
</dbReference>
<dbReference type="OrthoDB" id="1377129at2"/>
<reference evidence="2 3" key="1">
    <citation type="submission" date="2018-05" db="EMBL/GenBank/DDBJ databases">
        <title>Polaribacter aquimarinus sp. nov., isolated from sediment in a sediment of sea.</title>
        <authorList>
            <person name="Lu D."/>
        </authorList>
    </citation>
    <scope>NUCLEOTIDE SEQUENCE [LARGE SCALE GENOMIC DNA]</scope>
    <source>
        <strain evidence="2 3">ZY113</strain>
    </source>
</reference>
<name>A0A2U2J728_9FLAO</name>
<evidence type="ECO:0008006" key="4">
    <source>
        <dbReference type="Google" id="ProtNLM"/>
    </source>
</evidence>
<accession>A0A2U2J728</accession>
<dbReference type="AlphaFoldDB" id="A0A2U2J728"/>
<gene>
    <name evidence="2" type="ORF">DIS07_14070</name>
</gene>
<dbReference type="EMBL" id="QFFG01000007">
    <property type="protein sequence ID" value="PWG04091.1"/>
    <property type="molecule type" value="Genomic_DNA"/>
</dbReference>
<keyword evidence="1" id="KW-0732">Signal</keyword>
<sequence>MKKFQLLLTILFLSNSFLVQSQEYFEGILTFKMKFQDKTGKLTDKQSEQYMGNQQTYYLKGKNYKSELNGLLEMTTYYQGRDTLFTKMKGINSLMYSLTNVREEKIISFKIKKTKKSILGYKCKLLEIKTNKGFHQYFYSNDLTCDSKTFENHKMGLWDFFTEKTNGALPIISISDVEDYKSYTELISVVQKKLDINIFKKPDFPIIKMPKN</sequence>
<evidence type="ECO:0000313" key="2">
    <source>
        <dbReference type="EMBL" id="PWG04091.1"/>
    </source>
</evidence>
<evidence type="ECO:0000256" key="1">
    <source>
        <dbReference type="SAM" id="SignalP"/>
    </source>
</evidence>
<proteinExistence type="predicted"/>
<feature type="signal peptide" evidence="1">
    <location>
        <begin position="1"/>
        <end position="21"/>
    </location>
</feature>
<protein>
    <recommendedName>
        <fullName evidence="4">DUF4412 domain-containing protein</fullName>
    </recommendedName>
</protein>
<evidence type="ECO:0000313" key="3">
    <source>
        <dbReference type="Proteomes" id="UP000245670"/>
    </source>
</evidence>
<comment type="caution">
    <text evidence="2">The sequence shown here is derived from an EMBL/GenBank/DDBJ whole genome shotgun (WGS) entry which is preliminary data.</text>
</comment>